<dbReference type="Proteomes" id="UP001055811">
    <property type="component" value="Linkage Group LG06"/>
</dbReference>
<reference evidence="1 2" key="2">
    <citation type="journal article" date="2022" name="Mol. Ecol. Resour.">
        <title>The genomes of chicory, endive, great burdock and yacon provide insights into Asteraceae paleo-polyploidization history and plant inulin production.</title>
        <authorList>
            <person name="Fan W."/>
            <person name="Wang S."/>
            <person name="Wang H."/>
            <person name="Wang A."/>
            <person name="Jiang F."/>
            <person name="Liu H."/>
            <person name="Zhao H."/>
            <person name="Xu D."/>
            <person name="Zhang Y."/>
        </authorList>
    </citation>
    <scope>NUCLEOTIDE SEQUENCE [LARGE SCALE GENOMIC DNA]</scope>
    <source>
        <strain evidence="2">cv. Punajuju</strain>
        <tissue evidence="1">Leaves</tissue>
    </source>
</reference>
<evidence type="ECO:0000313" key="1">
    <source>
        <dbReference type="EMBL" id="KAI3723944.1"/>
    </source>
</evidence>
<comment type="caution">
    <text evidence="1">The sequence shown here is derived from an EMBL/GenBank/DDBJ whole genome shotgun (WGS) entry which is preliminary data.</text>
</comment>
<dbReference type="EMBL" id="CM042014">
    <property type="protein sequence ID" value="KAI3723944.1"/>
    <property type="molecule type" value="Genomic_DNA"/>
</dbReference>
<evidence type="ECO:0000313" key="2">
    <source>
        <dbReference type="Proteomes" id="UP001055811"/>
    </source>
</evidence>
<name>A0ACB9BPN6_CICIN</name>
<gene>
    <name evidence="1" type="ORF">L2E82_35706</name>
</gene>
<sequence length="135" mass="15665">MLVDKSWSTNPKRNSPEFKQGLESFAKICQAHADNRGFVRCACQNFHNTILLPMHIMKHHMRVFGFSRLYKKWSYHGETSDPLVVDDVAPRNDMTDAIEDVMEEVMEEDCNIDEGNLDTESIVVRDDFEDLLKEV</sequence>
<accession>A0ACB9BPN6</accession>
<proteinExistence type="predicted"/>
<organism evidence="1 2">
    <name type="scientific">Cichorium intybus</name>
    <name type="common">Chicory</name>
    <dbReference type="NCBI Taxonomy" id="13427"/>
    <lineage>
        <taxon>Eukaryota</taxon>
        <taxon>Viridiplantae</taxon>
        <taxon>Streptophyta</taxon>
        <taxon>Embryophyta</taxon>
        <taxon>Tracheophyta</taxon>
        <taxon>Spermatophyta</taxon>
        <taxon>Magnoliopsida</taxon>
        <taxon>eudicotyledons</taxon>
        <taxon>Gunneridae</taxon>
        <taxon>Pentapetalae</taxon>
        <taxon>asterids</taxon>
        <taxon>campanulids</taxon>
        <taxon>Asterales</taxon>
        <taxon>Asteraceae</taxon>
        <taxon>Cichorioideae</taxon>
        <taxon>Cichorieae</taxon>
        <taxon>Cichoriinae</taxon>
        <taxon>Cichorium</taxon>
    </lineage>
</organism>
<keyword evidence="2" id="KW-1185">Reference proteome</keyword>
<protein>
    <submittedName>
        <fullName evidence="1">Uncharacterized protein</fullName>
    </submittedName>
</protein>
<reference evidence="2" key="1">
    <citation type="journal article" date="2022" name="Mol. Ecol. Resour.">
        <title>The genomes of chicory, endive, great burdock and yacon provide insights into Asteraceae palaeo-polyploidization history and plant inulin production.</title>
        <authorList>
            <person name="Fan W."/>
            <person name="Wang S."/>
            <person name="Wang H."/>
            <person name="Wang A."/>
            <person name="Jiang F."/>
            <person name="Liu H."/>
            <person name="Zhao H."/>
            <person name="Xu D."/>
            <person name="Zhang Y."/>
        </authorList>
    </citation>
    <scope>NUCLEOTIDE SEQUENCE [LARGE SCALE GENOMIC DNA]</scope>
    <source>
        <strain evidence="2">cv. Punajuju</strain>
    </source>
</reference>